<dbReference type="KEGG" id="pmes:FX988_02525"/>
<dbReference type="SUPFAM" id="SSF53474">
    <property type="entry name" value="alpha/beta-Hydrolases"/>
    <property type="match status" value="1"/>
</dbReference>
<evidence type="ECO:0000259" key="1">
    <source>
        <dbReference type="Pfam" id="PF12146"/>
    </source>
</evidence>
<dbReference type="RefSeq" id="WP_160180252.1">
    <property type="nucleotide sequence ID" value="NZ_CP047656.1"/>
</dbReference>
<proteinExistence type="predicted"/>
<protein>
    <recommendedName>
        <fullName evidence="1">Serine aminopeptidase S33 domain-containing protein</fullName>
    </recommendedName>
</protein>
<accession>A0A857JNY7</accession>
<dbReference type="InterPro" id="IPR053145">
    <property type="entry name" value="AB_hydrolase_Est10"/>
</dbReference>
<dbReference type="Gene3D" id="3.40.50.1820">
    <property type="entry name" value="alpha/beta hydrolase"/>
    <property type="match status" value="1"/>
</dbReference>
<dbReference type="GO" id="GO:0052689">
    <property type="term" value="F:carboxylic ester hydrolase activity"/>
    <property type="evidence" value="ECO:0007669"/>
    <property type="project" value="TreeGrafter"/>
</dbReference>
<feature type="domain" description="Serine aminopeptidase S33" evidence="1">
    <location>
        <begin position="59"/>
        <end position="177"/>
    </location>
</feature>
<gene>
    <name evidence="2" type="ORF">FX988_02525</name>
</gene>
<reference evidence="2 3" key="1">
    <citation type="submission" date="2019-12" db="EMBL/GenBank/DDBJ databases">
        <title>Genome sequencing and assembly of endphytes of Porphyra tenera.</title>
        <authorList>
            <person name="Park J.M."/>
            <person name="Shin R."/>
            <person name="Jo S.H."/>
        </authorList>
    </citation>
    <scope>NUCLEOTIDE SEQUENCE [LARGE SCALE GENOMIC DNA]</scope>
    <source>
        <strain evidence="2 3">GPM4</strain>
    </source>
</reference>
<dbReference type="InterPro" id="IPR022742">
    <property type="entry name" value="Hydrolase_4"/>
</dbReference>
<dbReference type="PANTHER" id="PTHR43265">
    <property type="entry name" value="ESTERASE ESTD"/>
    <property type="match status" value="1"/>
</dbReference>
<dbReference type="PANTHER" id="PTHR43265:SF1">
    <property type="entry name" value="ESTERASE ESTD"/>
    <property type="match status" value="1"/>
</dbReference>
<evidence type="ECO:0000313" key="3">
    <source>
        <dbReference type="Proteomes" id="UP000464524"/>
    </source>
</evidence>
<dbReference type="OrthoDB" id="9789573at2"/>
<evidence type="ECO:0000313" key="2">
    <source>
        <dbReference type="EMBL" id="QHJ12274.1"/>
    </source>
</evidence>
<organism evidence="2 3">
    <name type="scientific">Paraglaciecola mesophila</name>
    <dbReference type="NCBI Taxonomy" id="197222"/>
    <lineage>
        <taxon>Bacteria</taxon>
        <taxon>Pseudomonadati</taxon>
        <taxon>Pseudomonadota</taxon>
        <taxon>Gammaproteobacteria</taxon>
        <taxon>Alteromonadales</taxon>
        <taxon>Alteromonadaceae</taxon>
        <taxon>Paraglaciecola</taxon>
    </lineage>
</organism>
<name>A0A857JNY7_9ALTE</name>
<dbReference type="EMBL" id="CP047656">
    <property type="protein sequence ID" value="QHJ12274.1"/>
    <property type="molecule type" value="Genomic_DNA"/>
</dbReference>
<dbReference type="Proteomes" id="UP000464524">
    <property type="component" value="Chromosome"/>
</dbReference>
<dbReference type="Pfam" id="PF12146">
    <property type="entry name" value="Hydrolase_4"/>
    <property type="match status" value="1"/>
</dbReference>
<dbReference type="InterPro" id="IPR029058">
    <property type="entry name" value="AB_hydrolase_fold"/>
</dbReference>
<sequence length="294" mass="32101">MLPHPMIKPFASVLLLFVVCFTASANIVSERVITLANSMQATYTQAQGQGQRQGQDNTQPKASVLLIHGWAGNMNEVGDMYKRLAAQLASHQIASLRINIRGESEGAKNGFRLTSTFASRVVDAEAGLAFLRLQYPDIPTGVVGFSLGGATAIKLMGLHPADINSVVLWSSAGDPALVGQSILSPEQMREVLESGEVKVPTWETLTVTKEHVLGMMGHDIYHNVSAYQGALLSIRGSEDYVQPIEKHLFPLTSSAVAEARVIQGADHIFNTFEQNRNYDERLIKQTVDWLVDTL</sequence>
<dbReference type="AlphaFoldDB" id="A0A857JNY7"/>
<keyword evidence="3" id="KW-1185">Reference proteome</keyword>